<feature type="signal peptide" evidence="2">
    <location>
        <begin position="1"/>
        <end position="18"/>
    </location>
</feature>
<reference evidence="4 5" key="1">
    <citation type="submission" date="2020-08" db="EMBL/GenBank/DDBJ databases">
        <authorList>
            <person name="Ramaprasad A."/>
        </authorList>
    </citation>
    <scope>NUCLEOTIDE SEQUENCE [LARGE SCALE GENOMIC DNA]</scope>
</reference>
<dbReference type="AlphaFoldDB" id="A0A6V7RVY9"/>
<evidence type="ECO:0000313" key="4">
    <source>
        <dbReference type="EMBL" id="CAD2086354.1"/>
    </source>
</evidence>
<name>A0A6V7RVY9_PLAVN</name>
<proteinExistence type="predicted"/>
<feature type="region of interest" description="Disordered" evidence="1">
    <location>
        <begin position="48"/>
        <end position="72"/>
    </location>
</feature>
<protein>
    <submittedName>
        <fullName evidence="4">Fam-c protein</fullName>
    </submittedName>
</protein>
<evidence type="ECO:0000256" key="2">
    <source>
        <dbReference type="SAM" id="SignalP"/>
    </source>
</evidence>
<accession>A0A6V7RVY9</accession>
<evidence type="ECO:0000256" key="1">
    <source>
        <dbReference type="SAM" id="MobiDB-lite"/>
    </source>
</evidence>
<gene>
    <name evidence="4" type="ORF">PVBDA_0402160</name>
</gene>
<feature type="domain" description="PYST-C1-like N-terminal" evidence="3">
    <location>
        <begin position="34"/>
        <end position="79"/>
    </location>
</feature>
<dbReference type="VEuPathDB" id="PlasmoDB:PVBDA_0402160"/>
<feature type="chain" id="PRO_5027783234" evidence="2">
    <location>
        <begin position="19"/>
        <end position="115"/>
    </location>
</feature>
<sequence>MNKKIFSLVCIVLYVLWAVSIHCSEQKNDRSKTPGLRSRIIRAIKQIKRSSKKNDTESQRETQLNNNNNKENFDDKANFKLLNSEKYRAMQYRHIFCCGFCYDYRGVHGYKTSDG</sequence>
<evidence type="ECO:0000259" key="3">
    <source>
        <dbReference type="Pfam" id="PF09690"/>
    </source>
</evidence>
<dbReference type="EMBL" id="LR865382">
    <property type="protein sequence ID" value="CAD2086354.1"/>
    <property type="molecule type" value="Genomic_DNA"/>
</dbReference>
<dbReference type="NCBIfam" id="TIGR01601">
    <property type="entry name" value="PYST-C1"/>
    <property type="match status" value="1"/>
</dbReference>
<dbReference type="InterPro" id="IPR006488">
    <property type="entry name" value="PYST-C1_N"/>
</dbReference>
<dbReference type="Pfam" id="PF09690">
    <property type="entry name" value="PYST-C1"/>
    <property type="match status" value="1"/>
</dbReference>
<organism evidence="4 5">
    <name type="scientific">Plasmodium vinckei brucechwatti</name>
    <dbReference type="NCBI Taxonomy" id="119398"/>
    <lineage>
        <taxon>Eukaryota</taxon>
        <taxon>Sar</taxon>
        <taxon>Alveolata</taxon>
        <taxon>Apicomplexa</taxon>
        <taxon>Aconoidasida</taxon>
        <taxon>Haemosporida</taxon>
        <taxon>Plasmodiidae</taxon>
        <taxon>Plasmodium</taxon>
        <taxon>Plasmodium (Vinckeia)</taxon>
    </lineage>
</organism>
<keyword evidence="2" id="KW-0732">Signal</keyword>
<evidence type="ECO:0000313" key="5">
    <source>
        <dbReference type="Proteomes" id="UP000515550"/>
    </source>
</evidence>
<dbReference type="Proteomes" id="UP000515550">
    <property type="component" value="Chromosome PVBDA_04"/>
</dbReference>